<dbReference type="AlphaFoldDB" id="A0A0F9LSJ1"/>
<organism evidence="1">
    <name type="scientific">marine sediment metagenome</name>
    <dbReference type="NCBI Taxonomy" id="412755"/>
    <lineage>
        <taxon>unclassified sequences</taxon>
        <taxon>metagenomes</taxon>
        <taxon>ecological metagenomes</taxon>
    </lineage>
</organism>
<comment type="caution">
    <text evidence="1">The sequence shown here is derived from an EMBL/GenBank/DDBJ whole genome shotgun (WGS) entry which is preliminary data.</text>
</comment>
<evidence type="ECO:0000313" key="1">
    <source>
        <dbReference type="EMBL" id="KKM60042.1"/>
    </source>
</evidence>
<reference evidence="1" key="1">
    <citation type="journal article" date="2015" name="Nature">
        <title>Complex archaea that bridge the gap between prokaryotes and eukaryotes.</title>
        <authorList>
            <person name="Spang A."/>
            <person name="Saw J.H."/>
            <person name="Jorgensen S.L."/>
            <person name="Zaremba-Niedzwiedzka K."/>
            <person name="Martijn J."/>
            <person name="Lind A.E."/>
            <person name="van Eijk R."/>
            <person name="Schleper C."/>
            <person name="Guy L."/>
            <person name="Ettema T.J."/>
        </authorList>
    </citation>
    <scope>NUCLEOTIDE SEQUENCE</scope>
</reference>
<protein>
    <submittedName>
        <fullName evidence="1">Uncharacterized protein</fullName>
    </submittedName>
</protein>
<dbReference type="EMBL" id="LAZR01011752">
    <property type="protein sequence ID" value="KKM60042.1"/>
    <property type="molecule type" value="Genomic_DNA"/>
</dbReference>
<proteinExistence type="predicted"/>
<accession>A0A0F9LSJ1</accession>
<sequence>MNKYILFGKDLDDEDWYNSSVVSANTIQEAFYQFFIKNGADRGEAAQYFIFRPDTRLIWEVTYVAPQIFTGWRYSPS</sequence>
<name>A0A0F9LSJ1_9ZZZZ</name>
<gene>
    <name evidence="1" type="ORF">LCGC14_1545790</name>
</gene>